<organism evidence="1 2">
    <name type="scientific">Paraburkholderia antibiotica</name>
    <dbReference type="NCBI Taxonomy" id="2728839"/>
    <lineage>
        <taxon>Bacteria</taxon>
        <taxon>Pseudomonadati</taxon>
        <taxon>Pseudomonadota</taxon>
        <taxon>Betaproteobacteria</taxon>
        <taxon>Burkholderiales</taxon>
        <taxon>Burkholderiaceae</taxon>
        <taxon>Paraburkholderia</taxon>
    </lineage>
</organism>
<sequence>MSKAIDEVQVKQIFMLLHGMYGNSVLDKYRIGQVDEKTGEDVGMATARSVWLNGLREFDSGMVMKAIGKCAEKHKTFPPTLPEFRDLCKLFQPTKWIQQPSAPRLEMSEALRSEQAERTRQSIAQIRLRREGGVSVKPGEEGIPTLHVLIAKAVGLAGGDEIRTLMQLDERREKA</sequence>
<evidence type="ECO:0000313" key="1">
    <source>
        <dbReference type="EMBL" id="NML34915.1"/>
    </source>
</evidence>
<reference evidence="1 2" key="1">
    <citation type="submission" date="2020-04" db="EMBL/GenBank/DDBJ databases">
        <title>Paraburkholderia sp. G-4-1-8 isolated from soil.</title>
        <authorList>
            <person name="Dahal R.H."/>
        </authorList>
    </citation>
    <scope>NUCLEOTIDE SEQUENCE [LARGE SCALE GENOMIC DNA]</scope>
    <source>
        <strain evidence="1 2">G-4-1-8</strain>
    </source>
</reference>
<accession>A0A7Y0A1T5</accession>
<proteinExistence type="predicted"/>
<dbReference type="EMBL" id="JABBFZ010000027">
    <property type="protein sequence ID" value="NML34915.1"/>
    <property type="molecule type" value="Genomic_DNA"/>
</dbReference>
<protein>
    <submittedName>
        <fullName evidence="1">Uncharacterized protein</fullName>
    </submittedName>
</protein>
<dbReference type="RefSeq" id="WP_169501102.1">
    <property type="nucleotide sequence ID" value="NZ_JABBFZ010000027.1"/>
</dbReference>
<name>A0A7Y0A1T5_9BURK</name>
<dbReference type="Proteomes" id="UP000583127">
    <property type="component" value="Unassembled WGS sequence"/>
</dbReference>
<evidence type="ECO:0000313" key="2">
    <source>
        <dbReference type="Proteomes" id="UP000583127"/>
    </source>
</evidence>
<keyword evidence="2" id="KW-1185">Reference proteome</keyword>
<gene>
    <name evidence="1" type="ORF">HHL14_29335</name>
</gene>
<dbReference type="AlphaFoldDB" id="A0A7Y0A1T5"/>
<comment type="caution">
    <text evidence="1">The sequence shown here is derived from an EMBL/GenBank/DDBJ whole genome shotgun (WGS) entry which is preliminary data.</text>
</comment>